<organism evidence="1 2">
    <name type="scientific">Collimonas pratensis</name>
    <dbReference type="NCBI Taxonomy" id="279113"/>
    <lineage>
        <taxon>Bacteria</taxon>
        <taxon>Pseudomonadati</taxon>
        <taxon>Pseudomonadota</taxon>
        <taxon>Betaproteobacteria</taxon>
        <taxon>Burkholderiales</taxon>
        <taxon>Oxalobacteraceae</taxon>
        <taxon>Collimonas</taxon>
    </lineage>
</organism>
<accession>A0A127Q856</accession>
<reference evidence="1 2" key="1">
    <citation type="submission" date="2015-11" db="EMBL/GenBank/DDBJ databases">
        <title>Exploring the genomic traits of fungus-feeding bacterial genus Collimonas.</title>
        <authorList>
            <person name="Song C."/>
            <person name="Schmidt R."/>
            <person name="de Jager V."/>
            <person name="Krzyzanowska D."/>
            <person name="Jongedijk E."/>
            <person name="Cankar K."/>
            <person name="Beekwilder J."/>
            <person name="van Veen A."/>
            <person name="de Boer W."/>
            <person name="van Veen J.A."/>
            <person name="Garbeva P."/>
        </authorList>
    </citation>
    <scope>NUCLEOTIDE SEQUENCE [LARGE SCALE GENOMIC DNA]</scope>
    <source>
        <strain evidence="1 2">Ter91</strain>
    </source>
</reference>
<protein>
    <submittedName>
        <fullName evidence="1">Uncharacterized protein</fullName>
    </submittedName>
</protein>
<proteinExistence type="predicted"/>
<dbReference type="KEGG" id="cpra:CPter91_3860"/>
<dbReference type="AlphaFoldDB" id="A0A127Q856"/>
<dbReference type="Proteomes" id="UP000074561">
    <property type="component" value="Chromosome"/>
</dbReference>
<dbReference type="STRING" id="279113.CPter91_3860"/>
<sequence length="40" mass="4610">MIYKEFFQLLQKQAVAASSAHLKFSTDFGDNFVHKRTGFT</sequence>
<name>A0A127Q856_9BURK</name>
<evidence type="ECO:0000313" key="2">
    <source>
        <dbReference type="Proteomes" id="UP000074561"/>
    </source>
</evidence>
<evidence type="ECO:0000313" key="1">
    <source>
        <dbReference type="EMBL" id="AMP06181.1"/>
    </source>
</evidence>
<gene>
    <name evidence="1" type="ORF">CPter91_3860</name>
</gene>
<dbReference type="PATRIC" id="fig|279113.9.peg.3831"/>
<dbReference type="EMBL" id="CP013234">
    <property type="protein sequence ID" value="AMP06181.1"/>
    <property type="molecule type" value="Genomic_DNA"/>
</dbReference>